<dbReference type="PROSITE" id="PS00435">
    <property type="entry name" value="PEROXIDASE_1"/>
    <property type="match status" value="1"/>
</dbReference>
<dbReference type="PANTHER" id="PTHR31388:SF270">
    <property type="entry name" value="PEROXIDASE 22-RELATED"/>
    <property type="match status" value="1"/>
</dbReference>
<dbReference type="PROSITE" id="PS50873">
    <property type="entry name" value="PEROXIDASE_4"/>
    <property type="match status" value="1"/>
</dbReference>
<dbReference type="GO" id="GO:0140825">
    <property type="term" value="F:lactoperoxidase activity"/>
    <property type="evidence" value="ECO:0007669"/>
    <property type="project" value="UniProtKB-EC"/>
</dbReference>
<dbReference type="InterPro" id="IPR010255">
    <property type="entry name" value="Haem_peroxidase_sf"/>
</dbReference>
<keyword evidence="10 16" id="KW-0408">Iron</keyword>
<dbReference type="GO" id="GO:0020037">
    <property type="term" value="F:heme binding"/>
    <property type="evidence" value="ECO:0007669"/>
    <property type="project" value="UniProtKB-UniRule"/>
</dbReference>
<keyword evidence="6 19" id="KW-0349">Heme</keyword>
<evidence type="ECO:0000256" key="2">
    <source>
        <dbReference type="ARBA" id="ARBA00002322"/>
    </source>
</evidence>
<accession>A0AAV1RV60</accession>
<comment type="catalytic activity">
    <reaction evidence="1 19">
        <text>2 a phenolic donor + H2O2 = 2 a phenolic radical donor + 2 H2O</text>
        <dbReference type="Rhea" id="RHEA:56136"/>
        <dbReference type="ChEBI" id="CHEBI:15377"/>
        <dbReference type="ChEBI" id="CHEBI:16240"/>
        <dbReference type="ChEBI" id="CHEBI:139520"/>
        <dbReference type="ChEBI" id="CHEBI:139521"/>
        <dbReference type="EC" id="1.11.1.7"/>
    </reaction>
</comment>
<evidence type="ECO:0000256" key="11">
    <source>
        <dbReference type="ARBA" id="ARBA00023157"/>
    </source>
</evidence>
<feature type="disulfide bond" evidence="18">
    <location>
        <begin position="32"/>
        <end position="112"/>
    </location>
</feature>
<dbReference type="InterPro" id="IPR002016">
    <property type="entry name" value="Haem_peroxidase"/>
</dbReference>
<evidence type="ECO:0000256" key="3">
    <source>
        <dbReference type="ARBA" id="ARBA00006873"/>
    </source>
</evidence>
<dbReference type="InterPro" id="IPR019793">
    <property type="entry name" value="Peroxidases_heam-ligand_BS"/>
</dbReference>
<feature type="active site" description="Proton acceptor" evidence="14">
    <location>
        <position position="63"/>
    </location>
</feature>
<evidence type="ECO:0000256" key="1">
    <source>
        <dbReference type="ARBA" id="ARBA00000189"/>
    </source>
</evidence>
<dbReference type="Pfam" id="PF00141">
    <property type="entry name" value="peroxidase"/>
    <property type="match status" value="1"/>
</dbReference>
<evidence type="ECO:0000256" key="7">
    <source>
        <dbReference type="ARBA" id="ARBA00022723"/>
    </source>
</evidence>
<evidence type="ECO:0000313" key="21">
    <source>
        <dbReference type="EMBL" id="CAK7339189.1"/>
    </source>
</evidence>
<feature type="binding site" evidence="16">
    <location>
        <position position="67"/>
    </location>
    <ligand>
        <name>Ca(2+)</name>
        <dbReference type="ChEBI" id="CHEBI:29108"/>
        <label>1</label>
    </ligand>
</feature>
<feature type="binding site" evidence="16">
    <location>
        <position position="69"/>
    </location>
    <ligand>
        <name>Ca(2+)</name>
        <dbReference type="ChEBI" id="CHEBI:29108"/>
        <label>1</label>
    </ligand>
</feature>
<evidence type="ECO:0000256" key="6">
    <source>
        <dbReference type="ARBA" id="ARBA00022617"/>
    </source>
</evidence>
<feature type="binding site" description="axial binding residue" evidence="16">
    <location>
        <position position="191"/>
    </location>
    <ligand>
        <name>heme b</name>
        <dbReference type="ChEBI" id="CHEBI:60344"/>
    </ligand>
    <ligandPart>
        <name>Fe</name>
        <dbReference type="ChEBI" id="CHEBI:18248"/>
    </ligandPart>
</feature>
<dbReference type="GO" id="GO:0046872">
    <property type="term" value="F:metal ion binding"/>
    <property type="evidence" value="ECO:0007669"/>
    <property type="project" value="UniProtKB-UniRule"/>
</dbReference>
<evidence type="ECO:0000313" key="22">
    <source>
        <dbReference type="Proteomes" id="UP001314170"/>
    </source>
</evidence>
<comment type="cofactor">
    <cofactor evidence="16 19">
        <name>Ca(2+)</name>
        <dbReference type="ChEBI" id="CHEBI:29108"/>
    </cofactor>
    <text evidence="16 19">Binds 2 calcium ions per subunit.</text>
</comment>
<keyword evidence="13 19" id="KW-0376">Hydrogen peroxide</keyword>
<evidence type="ECO:0000256" key="14">
    <source>
        <dbReference type="PIRSR" id="PIRSR600823-1"/>
    </source>
</evidence>
<feature type="binding site" evidence="16">
    <location>
        <position position="192"/>
    </location>
    <ligand>
        <name>Ca(2+)</name>
        <dbReference type="ChEBI" id="CHEBI:29108"/>
        <label>2</label>
    </ligand>
</feature>
<feature type="domain" description="Plant heme peroxidase family profile" evidence="20">
    <location>
        <begin position="22"/>
        <end position="325"/>
    </location>
</feature>
<dbReference type="CDD" id="cd00693">
    <property type="entry name" value="secretory_peroxidase"/>
    <property type="match status" value="1"/>
</dbReference>
<comment type="function">
    <text evidence="2">Removal of H(2)O(2), oxidation of toxic reductants, biosynthesis and degradation of lignin, suberization, auxin catabolism, response to environmental stresses such as wounding, pathogen attack and oxidative stress. These functions might be dependent on each isozyme/isoform in each plant tissue.</text>
</comment>
<keyword evidence="5 19" id="KW-0575">Peroxidase</keyword>
<dbReference type="AlphaFoldDB" id="A0AAV1RV60"/>
<name>A0AAV1RV60_9ROSI</name>
<comment type="subcellular location">
    <subcellularLocation>
        <location evidence="19">Secreted</location>
    </subcellularLocation>
</comment>
<keyword evidence="9 19" id="KW-0560">Oxidoreductase</keyword>
<dbReference type="Gene3D" id="1.10.420.10">
    <property type="entry name" value="Peroxidase, domain 2"/>
    <property type="match status" value="1"/>
</dbReference>
<feature type="disulfide bond" evidence="18">
    <location>
        <begin position="65"/>
        <end position="70"/>
    </location>
</feature>
<feature type="binding site" evidence="16">
    <location>
        <position position="73"/>
    </location>
    <ligand>
        <name>Ca(2+)</name>
        <dbReference type="ChEBI" id="CHEBI:29108"/>
        <label>1</label>
    </ligand>
</feature>
<dbReference type="GO" id="GO:0042744">
    <property type="term" value="P:hydrogen peroxide catabolic process"/>
    <property type="evidence" value="ECO:0007669"/>
    <property type="project" value="UniProtKB-KW"/>
</dbReference>
<keyword evidence="19" id="KW-0964">Secreted</keyword>
<protein>
    <recommendedName>
        <fullName evidence="4 19">Peroxidase</fullName>
        <ecNumber evidence="4 19">1.11.1.7</ecNumber>
    </recommendedName>
</protein>
<feature type="disulfide bond" evidence="18">
    <location>
        <begin position="118"/>
        <end position="321"/>
    </location>
</feature>
<dbReference type="PRINTS" id="PR00458">
    <property type="entry name" value="PEROXIDASE"/>
</dbReference>
<dbReference type="EMBL" id="CAWUPB010001157">
    <property type="protein sequence ID" value="CAK7339189.1"/>
    <property type="molecule type" value="Genomic_DNA"/>
</dbReference>
<keyword evidence="19" id="KW-0732">Signal</keyword>
<dbReference type="Gene3D" id="1.10.520.10">
    <property type="match status" value="1"/>
</dbReference>
<keyword evidence="8 16" id="KW-0106">Calcium</keyword>
<evidence type="ECO:0000256" key="18">
    <source>
        <dbReference type="PIRSR" id="PIRSR600823-5"/>
    </source>
</evidence>
<dbReference type="Proteomes" id="UP001314170">
    <property type="component" value="Unassembled WGS sequence"/>
</dbReference>
<comment type="cofactor">
    <cofactor evidence="16 19">
        <name>heme b</name>
        <dbReference type="ChEBI" id="CHEBI:60344"/>
    </cofactor>
    <text evidence="16 19">Binds 1 heme b (iron(II)-protoporphyrin IX) group per subunit.</text>
</comment>
<feature type="binding site" evidence="16">
    <location>
        <position position="246"/>
    </location>
    <ligand>
        <name>Ca(2+)</name>
        <dbReference type="ChEBI" id="CHEBI:29108"/>
        <label>2</label>
    </ligand>
</feature>
<feature type="signal peptide" evidence="19">
    <location>
        <begin position="1"/>
        <end position="19"/>
    </location>
</feature>
<dbReference type="InterPro" id="IPR033905">
    <property type="entry name" value="Secretory_peroxidase"/>
</dbReference>
<sequence length="365" mass="38858">MHPLVASLFLAFWFGGSLSHGQLTPTFYDQTCPNVSSIVRGVLIQASQTDPRIAASLTRLHFHDCFVNGCDGSILLDNTATILSEKEAAPNNNSARGFEVVDNMKAAVENACPGVVSCADILTIAAEGSVSLAGGPSWTVPLGRRDSLIANRSGANSDIPAPSESLNVLKSKFAAVGLNTSSDLVALSGAHTFGRSQCSNFISRLYNFSGSGSPDPTLNTTYLATLQQLCPQGGNGSVLANLDLTTPDTFDRNYFSNLQTNEGLFQSDQELFSTAGADTIGIVNNFSGNQTAFFESFVVSMIRMGNIRPLTGTDGEIRLNCRRVNDNSTGSNDLLNPLSASIIKSLLHVKLVGIYYHSDFIALNE</sequence>
<feature type="disulfide bond" evidence="18">
    <location>
        <begin position="198"/>
        <end position="230"/>
    </location>
</feature>
<evidence type="ECO:0000256" key="15">
    <source>
        <dbReference type="PIRSR" id="PIRSR600823-2"/>
    </source>
</evidence>
<dbReference type="GO" id="GO:0006979">
    <property type="term" value="P:response to oxidative stress"/>
    <property type="evidence" value="ECO:0007669"/>
    <property type="project" value="UniProtKB-UniRule"/>
</dbReference>
<feature type="binding site" evidence="16">
    <location>
        <position position="64"/>
    </location>
    <ligand>
        <name>Ca(2+)</name>
        <dbReference type="ChEBI" id="CHEBI:29108"/>
        <label>1</label>
    </ligand>
</feature>
<feature type="binding site" evidence="16">
    <location>
        <position position="251"/>
    </location>
    <ligand>
        <name>Ca(2+)</name>
        <dbReference type="ChEBI" id="CHEBI:29108"/>
        <label>2</label>
    </ligand>
</feature>
<organism evidence="21 22">
    <name type="scientific">Dovyalis caffra</name>
    <dbReference type="NCBI Taxonomy" id="77055"/>
    <lineage>
        <taxon>Eukaryota</taxon>
        <taxon>Viridiplantae</taxon>
        <taxon>Streptophyta</taxon>
        <taxon>Embryophyta</taxon>
        <taxon>Tracheophyta</taxon>
        <taxon>Spermatophyta</taxon>
        <taxon>Magnoliopsida</taxon>
        <taxon>eudicotyledons</taxon>
        <taxon>Gunneridae</taxon>
        <taxon>Pentapetalae</taxon>
        <taxon>rosids</taxon>
        <taxon>fabids</taxon>
        <taxon>Malpighiales</taxon>
        <taxon>Salicaceae</taxon>
        <taxon>Flacourtieae</taxon>
        <taxon>Dovyalis</taxon>
    </lineage>
</organism>
<feature type="binding site" evidence="16">
    <location>
        <position position="71"/>
    </location>
    <ligand>
        <name>Ca(2+)</name>
        <dbReference type="ChEBI" id="CHEBI:29108"/>
        <label>1</label>
    </ligand>
</feature>
<evidence type="ECO:0000256" key="4">
    <source>
        <dbReference type="ARBA" id="ARBA00012313"/>
    </source>
</evidence>
<keyword evidence="22" id="KW-1185">Reference proteome</keyword>
<dbReference type="SUPFAM" id="SSF48113">
    <property type="entry name" value="Heme-dependent peroxidases"/>
    <property type="match status" value="1"/>
</dbReference>
<keyword evidence="11 18" id="KW-1015">Disulfide bond</keyword>
<evidence type="ECO:0000256" key="19">
    <source>
        <dbReference type="RuleBase" id="RU362060"/>
    </source>
</evidence>
<comment type="similarity">
    <text evidence="3">Belongs to the peroxidase family. Ascorbate peroxidase subfamily.</text>
</comment>
<dbReference type="GO" id="GO:0005576">
    <property type="term" value="C:extracellular region"/>
    <property type="evidence" value="ECO:0007669"/>
    <property type="project" value="UniProtKB-SubCell"/>
</dbReference>
<keyword evidence="12" id="KW-0325">Glycoprotein</keyword>
<dbReference type="PRINTS" id="PR00461">
    <property type="entry name" value="PLPEROXIDASE"/>
</dbReference>
<gene>
    <name evidence="21" type="ORF">DCAF_LOCUS14239</name>
</gene>
<proteinExistence type="inferred from homology"/>
<feature type="binding site" evidence="16">
    <location>
        <position position="85"/>
    </location>
    <ligand>
        <name>Ca(2+)</name>
        <dbReference type="ChEBI" id="CHEBI:29108"/>
        <label>1</label>
    </ligand>
</feature>
<reference evidence="21 22" key="1">
    <citation type="submission" date="2024-01" db="EMBL/GenBank/DDBJ databases">
        <authorList>
            <person name="Waweru B."/>
        </authorList>
    </citation>
    <scope>NUCLEOTIDE SEQUENCE [LARGE SCALE GENOMIC DNA]</scope>
</reference>
<evidence type="ECO:0000256" key="9">
    <source>
        <dbReference type="ARBA" id="ARBA00023002"/>
    </source>
</evidence>
<dbReference type="FunFam" id="1.10.420.10:FF:000001">
    <property type="entry name" value="Peroxidase"/>
    <property type="match status" value="1"/>
</dbReference>
<dbReference type="FunFam" id="1.10.520.10:FF:000001">
    <property type="entry name" value="Peroxidase"/>
    <property type="match status" value="1"/>
</dbReference>
<evidence type="ECO:0000256" key="12">
    <source>
        <dbReference type="ARBA" id="ARBA00023180"/>
    </source>
</evidence>
<dbReference type="PANTHER" id="PTHR31388">
    <property type="entry name" value="PEROXIDASE 72-RELATED"/>
    <property type="match status" value="1"/>
</dbReference>
<evidence type="ECO:0000256" key="5">
    <source>
        <dbReference type="ARBA" id="ARBA00022559"/>
    </source>
</evidence>
<comment type="similarity">
    <text evidence="19">Belongs to the peroxidase family. Classical plant (class III) peroxidase subfamily.</text>
</comment>
<dbReference type="InterPro" id="IPR000823">
    <property type="entry name" value="Peroxidase_pln"/>
</dbReference>
<feature type="binding site" evidence="15">
    <location>
        <position position="160"/>
    </location>
    <ligand>
        <name>substrate</name>
    </ligand>
</feature>
<evidence type="ECO:0000256" key="13">
    <source>
        <dbReference type="ARBA" id="ARBA00023324"/>
    </source>
</evidence>
<evidence type="ECO:0000256" key="17">
    <source>
        <dbReference type="PIRSR" id="PIRSR600823-4"/>
    </source>
</evidence>
<feature type="binding site" evidence="16">
    <location>
        <position position="243"/>
    </location>
    <ligand>
        <name>Ca(2+)</name>
        <dbReference type="ChEBI" id="CHEBI:29108"/>
        <label>2</label>
    </ligand>
</feature>
<evidence type="ECO:0000256" key="8">
    <source>
        <dbReference type="ARBA" id="ARBA00022837"/>
    </source>
</evidence>
<feature type="site" description="Transition state stabilizer" evidence="17">
    <location>
        <position position="59"/>
    </location>
</feature>
<evidence type="ECO:0000259" key="20">
    <source>
        <dbReference type="PROSITE" id="PS50873"/>
    </source>
</evidence>
<evidence type="ECO:0000256" key="10">
    <source>
        <dbReference type="ARBA" id="ARBA00023004"/>
    </source>
</evidence>
<evidence type="ECO:0000256" key="16">
    <source>
        <dbReference type="PIRSR" id="PIRSR600823-3"/>
    </source>
</evidence>
<feature type="chain" id="PRO_5043094441" description="Peroxidase" evidence="19">
    <location>
        <begin position="20"/>
        <end position="365"/>
    </location>
</feature>
<dbReference type="EC" id="1.11.1.7" evidence="4 19"/>
<keyword evidence="7 16" id="KW-0479">Metal-binding</keyword>
<comment type="caution">
    <text evidence="21">The sequence shown here is derived from an EMBL/GenBank/DDBJ whole genome shotgun (WGS) entry which is preliminary data.</text>
</comment>